<dbReference type="PANTHER" id="PTHR45953">
    <property type="entry name" value="IDURONATE 2-SULFATASE"/>
    <property type="match status" value="1"/>
</dbReference>
<evidence type="ECO:0000313" key="4">
    <source>
        <dbReference type="EMBL" id="MYD91855.1"/>
    </source>
</evidence>
<dbReference type="Gene3D" id="3.40.720.10">
    <property type="entry name" value="Alkaline Phosphatase, subunit A"/>
    <property type="match status" value="1"/>
</dbReference>
<evidence type="ECO:0000259" key="3">
    <source>
        <dbReference type="Pfam" id="PF00884"/>
    </source>
</evidence>
<dbReference type="InterPro" id="IPR017850">
    <property type="entry name" value="Alkaline_phosphatase_core_sf"/>
</dbReference>
<keyword evidence="1" id="KW-0479">Metal-binding</keyword>
<evidence type="ECO:0000256" key="1">
    <source>
        <dbReference type="ARBA" id="ARBA00022723"/>
    </source>
</evidence>
<dbReference type="SUPFAM" id="SSF53649">
    <property type="entry name" value="Alkaline phosphatase-like"/>
    <property type="match status" value="1"/>
</dbReference>
<evidence type="ECO:0000256" key="2">
    <source>
        <dbReference type="ARBA" id="ARBA00022801"/>
    </source>
</evidence>
<gene>
    <name evidence="4" type="ORF">F4Y08_16250</name>
</gene>
<keyword evidence="4" id="KW-0808">Transferase</keyword>
<reference evidence="4" key="1">
    <citation type="submission" date="2019-09" db="EMBL/GenBank/DDBJ databases">
        <title>Characterisation of the sponge microbiome using genome-centric metagenomics.</title>
        <authorList>
            <person name="Engelberts J.P."/>
            <person name="Robbins S.J."/>
            <person name="De Goeij J.M."/>
            <person name="Aranda M."/>
            <person name="Bell S.C."/>
            <person name="Webster N.S."/>
        </authorList>
    </citation>
    <scope>NUCLEOTIDE SEQUENCE</scope>
    <source>
        <strain evidence="4">SB0662_bin_9</strain>
    </source>
</reference>
<dbReference type="GO" id="GO:0005737">
    <property type="term" value="C:cytoplasm"/>
    <property type="evidence" value="ECO:0007669"/>
    <property type="project" value="TreeGrafter"/>
</dbReference>
<dbReference type="GO" id="GO:0008484">
    <property type="term" value="F:sulfuric ester hydrolase activity"/>
    <property type="evidence" value="ECO:0007669"/>
    <property type="project" value="TreeGrafter"/>
</dbReference>
<accession>A0A6B1DYQ9</accession>
<dbReference type="Pfam" id="PF00884">
    <property type="entry name" value="Sulfatase"/>
    <property type="match status" value="1"/>
</dbReference>
<dbReference type="InterPro" id="IPR000917">
    <property type="entry name" value="Sulfatase_N"/>
</dbReference>
<dbReference type="GO" id="GO:0016740">
    <property type="term" value="F:transferase activity"/>
    <property type="evidence" value="ECO:0007669"/>
    <property type="project" value="UniProtKB-KW"/>
</dbReference>
<keyword evidence="2 4" id="KW-0378">Hydrolase</keyword>
<protein>
    <submittedName>
        <fullName evidence="4">Sulfatase-like hydrolase/transferase</fullName>
    </submittedName>
</protein>
<comment type="caution">
    <text evidence="4">The sequence shown here is derived from an EMBL/GenBank/DDBJ whole genome shotgun (WGS) entry which is preliminary data.</text>
</comment>
<organism evidence="4">
    <name type="scientific">Caldilineaceae bacterium SB0662_bin_9</name>
    <dbReference type="NCBI Taxonomy" id="2605258"/>
    <lineage>
        <taxon>Bacteria</taxon>
        <taxon>Bacillati</taxon>
        <taxon>Chloroflexota</taxon>
        <taxon>Caldilineae</taxon>
        <taxon>Caldilineales</taxon>
        <taxon>Caldilineaceae</taxon>
    </lineage>
</organism>
<dbReference type="AlphaFoldDB" id="A0A6B1DYQ9"/>
<feature type="domain" description="Sulfatase N-terminal" evidence="3">
    <location>
        <begin position="6"/>
        <end position="356"/>
    </location>
</feature>
<dbReference type="GO" id="GO:0046872">
    <property type="term" value="F:metal ion binding"/>
    <property type="evidence" value="ECO:0007669"/>
    <property type="project" value="UniProtKB-KW"/>
</dbReference>
<name>A0A6B1DYQ9_9CHLR</name>
<dbReference type="EMBL" id="VXPY01000119">
    <property type="protein sequence ID" value="MYD91855.1"/>
    <property type="molecule type" value="Genomic_DNA"/>
</dbReference>
<sequence length="455" mass="51675">MPGNKPNILFLMSDEHRRDILGYAGDPIVRTPRLDALAETGVVFTQAYTPSPICIPGRQAMMSGQLPRTCGVESFGQDLAPGYMTFARRLAQYGWHTVAAGKLHHTGPDQMQGWMQRLGSEIRMGDHWIEDRDEASFAPYAETFRRHKWSDTKEVLRAGVGRPPSHVADEYALQGTLNFIRDHFTDPYFDRARPERPVLLKVSFNQPHYPYQTDQDRFEYYLNRVRPFLDEPVFDHPFLSQRQVDVGTDVTERDMQRATAAYYGMIETIDEYYGVVLDALQAAGQNLDEWIIIYTSDHGEMLGEHGIWEKQKFFEASVGVPLFIRWPAGFGAEGRTVTENVNLCDLFATFCDFTGIPTPDGLDSRSLAPLCQGDSSGWSGESVSQFGGRNLMIKQGNLKYQYYGSDMPEVLFDLARDPQERVNLIEDPPYVNACRKLRQRCGELGFTPHADPNCR</sequence>
<proteinExistence type="predicted"/>
<dbReference type="PANTHER" id="PTHR45953:SF1">
    <property type="entry name" value="IDURONATE 2-SULFATASE"/>
    <property type="match status" value="1"/>
</dbReference>